<reference evidence="3 4" key="1">
    <citation type="journal article" date="2021" name="MBio">
        <title>Poor Competitiveness of Bradyrhizobium in Pigeon Pea Root Colonization in Indian Soils.</title>
        <authorList>
            <person name="Chalasani D."/>
            <person name="Basu A."/>
            <person name="Pullabhotla S.V.S.R.N."/>
            <person name="Jorrin B."/>
            <person name="Neal A.L."/>
            <person name="Poole P.S."/>
            <person name="Podile A.R."/>
            <person name="Tkacz A."/>
        </authorList>
    </citation>
    <scope>NUCLEOTIDE SEQUENCE [LARGE SCALE GENOMIC DNA]</scope>
    <source>
        <strain evidence="3 4">HU12</strain>
    </source>
</reference>
<keyword evidence="4" id="KW-1185">Reference proteome</keyword>
<gene>
    <name evidence="3" type="ORF">JNB61_00670</name>
</gene>
<keyword evidence="2" id="KW-0732">Signal</keyword>
<evidence type="ECO:0000313" key="3">
    <source>
        <dbReference type="EMBL" id="MBW9108281.1"/>
    </source>
</evidence>
<evidence type="ECO:0000313" key="4">
    <source>
        <dbReference type="Proteomes" id="UP000777440"/>
    </source>
</evidence>
<evidence type="ECO:0000256" key="2">
    <source>
        <dbReference type="SAM" id="SignalP"/>
    </source>
</evidence>
<evidence type="ECO:0000256" key="1">
    <source>
        <dbReference type="SAM" id="MobiDB-lite"/>
    </source>
</evidence>
<accession>A0ABS7HSG2</accession>
<proteinExistence type="predicted"/>
<sequence length="104" mass="10651">MNMKSAKRGVARALAAAAIAGALVGLAGCQTGNADTTIAPTPSPVHAPGAGLPRGFEGQSADRMEREVQRQIARGVRPSLTCADHTVVEHPDGGFHLVCAQPID</sequence>
<dbReference type="PROSITE" id="PS51257">
    <property type="entry name" value="PROKAR_LIPOPROTEIN"/>
    <property type="match status" value="1"/>
</dbReference>
<feature type="signal peptide" evidence="2">
    <location>
        <begin position="1"/>
        <end position="27"/>
    </location>
</feature>
<dbReference type="EMBL" id="JAEUAX010000001">
    <property type="protein sequence ID" value="MBW9108281.1"/>
    <property type="molecule type" value="Genomic_DNA"/>
</dbReference>
<dbReference type="Proteomes" id="UP000777440">
    <property type="component" value="Unassembled WGS sequence"/>
</dbReference>
<dbReference type="RefSeq" id="WP_220338472.1">
    <property type="nucleotide sequence ID" value="NZ_JAEUAX010000001.1"/>
</dbReference>
<name>A0ABS7HSG2_9MICO</name>
<organism evidence="3 4">
    <name type="scientific">Microbacterium ureisolvens</name>
    <dbReference type="NCBI Taxonomy" id="2781186"/>
    <lineage>
        <taxon>Bacteria</taxon>
        <taxon>Bacillati</taxon>
        <taxon>Actinomycetota</taxon>
        <taxon>Actinomycetes</taxon>
        <taxon>Micrococcales</taxon>
        <taxon>Microbacteriaceae</taxon>
        <taxon>Microbacterium</taxon>
    </lineage>
</organism>
<feature type="chain" id="PRO_5045639929" description="Secreted protein" evidence="2">
    <location>
        <begin position="28"/>
        <end position="104"/>
    </location>
</feature>
<protein>
    <recommendedName>
        <fullName evidence="5">Secreted protein</fullName>
    </recommendedName>
</protein>
<feature type="region of interest" description="Disordered" evidence="1">
    <location>
        <begin position="35"/>
        <end position="56"/>
    </location>
</feature>
<comment type="caution">
    <text evidence="3">The sequence shown here is derived from an EMBL/GenBank/DDBJ whole genome shotgun (WGS) entry which is preliminary data.</text>
</comment>
<evidence type="ECO:0008006" key="5">
    <source>
        <dbReference type="Google" id="ProtNLM"/>
    </source>
</evidence>